<proteinExistence type="predicted"/>
<dbReference type="OrthoDB" id="38735at10239"/>
<dbReference type="KEGG" id="vg:8676846"/>
<dbReference type="CDD" id="cd22231">
    <property type="entry name" value="RHH_NikR_HicB-like"/>
    <property type="match status" value="1"/>
</dbReference>
<dbReference type="EMBL" id="FJ870916">
    <property type="protein sequence ID" value="ACZ35762.1"/>
    <property type="molecule type" value="Genomic_DNA"/>
</dbReference>
<dbReference type="RefSeq" id="YP_003331492.1">
    <property type="nucleotide sequence ID" value="NC_013588.1"/>
</dbReference>
<accession>D1GF60</accession>
<organism evidence="1 2">
    <name type="scientific">Sulfolobus spindle-shaped virus 7</name>
    <dbReference type="NCBI Taxonomy" id="693628"/>
    <lineage>
        <taxon>Viruses</taxon>
        <taxon>Viruses incertae sedis</taxon>
        <taxon>Fuselloviridae</taxon>
        <taxon>Alphafusellovirus</taxon>
        <taxon>Alphafusellovirus hengillense</taxon>
    </lineage>
</organism>
<dbReference type="Gene3D" id="1.10.1220.10">
    <property type="entry name" value="Met repressor-like"/>
    <property type="match status" value="1"/>
</dbReference>
<sequence length="72" mass="8268">MYIVHRGEMEQITMVTVKVEKPILQEFDQLWKSEGWESRQEAIIFLIKQALARGYVSKEKSEIVKAVGGGKT</sequence>
<dbReference type="GO" id="GO:0006355">
    <property type="term" value="P:regulation of DNA-templated transcription"/>
    <property type="evidence" value="ECO:0007669"/>
    <property type="project" value="InterPro"/>
</dbReference>
<protein>
    <submittedName>
        <fullName evidence="1">Uncharacterized protein</fullName>
    </submittedName>
</protein>
<dbReference type="InterPro" id="IPR013321">
    <property type="entry name" value="Arc_rbn_hlx_hlx"/>
</dbReference>
<name>D1GF60_9VIRU</name>
<dbReference type="Proteomes" id="UP000000512">
    <property type="component" value="Segment"/>
</dbReference>
<evidence type="ECO:0000313" key="1">
    <source>
        <dbReference type="EMBL" id="ACZ35762.1"/>
    </source>
</evidence>
<keyword evidence="2" id="KW-1185">Reference proteome</keyword>
<dbReference type="GeneID" id="8676846"/>
<reference evidence="1 2" key="1">
    <citation type="journal article" date="2009" name="Environ. Microbiol.">
        <title>Four newly isolated fuselloviruses from extreme geothermal environments reveal unusual morphologies and a possible interviral recombination mechanism.</title>
        <authorList>
            <person name="Redder P."/>
            <person name="Peng X."/>
            <person name="Brugger K."/>
            <person name="Shah S.A."/>
            <person name="Roesch F."/>
            <person name="Greve B."/>
            <person name="She Q."/>
            <person name="Schleper C."/>
            <person name="Forterre P."/>
            <person name="Garrett R.A."/>
            <person name="Prangishvili D."/>
        </authorList>
    </citation>
    <scope>NUCLEOTIDE SEQUENCE [LARGE SCALE GENOMIC DNA]</scope>
</reference>
<evidence type="ECO:0000313" key="2">
    <source>
        <dbReference type="Proteomes" id="UP000000512"/>
    </source>
</evidence>